<keyword evidence="1" id="KW-0472">Membrane</keyword>
<evidence type="ECO:0000313" key="2">
    <source>
        <dbReference type="EMBL" id="KZS08120.1"/>
    </source>
</evidence>
<organism evidence="2 3">
    <name type="scientific">Daphnia magna</name>
    <dbReference type="NCBI Taxonomy" id="35525"/>
    <lineage>
        <taxon>Eukaryota</taxon>
        <taxon>Metazoa</taxon>
        <taxon>Ecdysozoa</taxon>
        <taxon>Arthropoda</taxon>
        <taxon>Crustacea</taxon>
        <taxon>Branchiopoda</taxon>
        <taxon>Diplostraca</taxon>
        <taxon>Cladocera</taxon>
        <taxon>Anomopoda</taxon>
        <taxon>Daphniidae</taxon>
        <taxon>Daphnia</taxon>
    </lineage>
</organism>
<dbReference type="EMBL" id="LRGB01002340">
    <property type="protein sequence ID" value="KZS08120.1"/>
    <property type="molecule type" value="Genomic_DNA"/>
</dbReference>
<reference evidence="2 3" key="1">
    <citation type="submission" date="2016-03" db="EMBL/GenBank/DDBJ databases">
        <title>EvidentialGene: Evidence-directed Construction of Genes on Genomes.</title>
        <authorList>
            <person name="Gilbert D.G."/>
            <person name="Choi J.-H."/>
            <person name="Mockaitis K."/>
            <person name="Colbourne J."/>
            <person name="Pfrender M."/>
        </authorList>
    </citation>
    <scope>NUCLEOTIDE SEQUENCE [LARGE SCALE GENOMIC DNA]</scope>
    <source>
        <strain evidence="2 3">Xinb3</strain>
        <tissue evidence="2">Complete organism</tissue>
    </source>
</reference>
<feature type="transmembrane region" description="Helical" evidence="1">
    <location>
        <begin position="81"/>
        <end position="104"/>
    </location>
</feature>
<dbReference type="Proteomes" id="UP000076858">
    <property type="component" value="Unassembled WGS sequence"/>
</dbReference>
<protein>
    <submittedName>
        <fullName evidence="2">Uncharacterized protein</fullName>
    </submittedName>
</protein>
<keyword evidence="3" id="KW-1185">Reference proteome</keyword>
<evidence type="ECO:0000313" key="3">
    <source>
        <dbReference type="Proteomes" id="UP000076858"/>
    </source>
</evidence>
<keyword evidence="1" id="KW-1133">Transmembrane helix</keyword>
<name>A0A164QWG4_9CRUS</name>
<dbReference type="AlphaFoldDB" id="A0A164QWG4"/>
<sequence>MKMFNPTKIEDISCNFLLLLLSPPPPQKKRKEKGKLNFCDAETKEESAVARDGKTGWITCLFINVFIIIALTKQEKQSNSFFFSFFLSLQFFVCFCFVCFLLLFPFG</sequence>
<proteinExistence type="predicted"/>
<evidence type="ECO:0000256" key="1">
    <source>
        <dbReference type="SAM" id="Phobius"/>
    </source>
</evidence>
<keyword evidence="1" id="KW-0812">Transmembrane</keyword>
<comment type="caution">
    <text evidence="2">The sequence shown here is derived from an EMBL/GenBank/DDBJ whole genome shotgun (WGS) entry which is preliminary data.</text>
</comment>
<gene>
    <name evidence="2" type="ORF">APZ42_028009</name>
</gene>
<feature type="transmembrane region" description="Helical" evidence="1">
    <location>
        <begin position="55"/>
        <end position="72"/>
    </location>
</feature>
<accession>A0A164QWG4</accession>